<sequence>MTLDILEDESSAFADEMKARIAAFNAQHWDASARKPLGLKLLGADGSLLGGISGRTFGNWCHIEYLWVSEAGRGQGLGSRLLSRAEELARARGCHSVLLDTLEFQARDFYQRHGYRTVWVQQQYPFSGEKYFMVKQLDMVKQLGQ</sequence>
<dbReference type="EMBL" id="CP071502">
    <property type="protein sequence ID" value="QSX36193.1"/>
    <property type="molecule type" value="Genomic_DNA"/>
</dbReference>
<dbReference type="Gene3D" id="3.40.630.30">
    <property type="match status" value="1"/>
</dbReference>
<dbReference type="Pfam" id="PF00583">
    <property type="entry name" value="Acetyltransf_1"/>
    <property type="match status" value="1"/>
</dbReference>
<feature type="domain" description="N-acetyltransferase" evidence="3">
    <location>
        <begin position="3"/>
        <end position="138"/>
    </location>
</feature>
<reference evidence="4 5" key="1">
    <citation type="submission" date="2021-03" db="EMBL/GenBank/DDBJ databases">
        <title>Novel species identification of genus Shewanella.</title>
        <authorList>
            <person name="Liu G."/>
            <person name="Zhang Q."/>
        </authorList>
    </citation>
    <scope>NUCLEOTIDE SEQUENCE [LARGE SCALE GENOMIC DNA]</scope>
    <source>
        <strain evidence="4 5">FJAT-52962</strain>
    </source>
</reference>
<dbReference type="PROSITE" id="PS51186">
    <property type="entry name" value="GNAT"/>
    <property type="match status" value="1"/>
</dbReference>
<dbReference type="InterPro" id="IPR000182">
    <property type="entry name" value="GNAT_dom"/>
</dbReference>
<dbReference type="PANTHER" id="PTHR43877:SF2">
    <property type="entry name" value="AMINOALKYLPHOSPHONATE N-ACETYLTRANSFERASE-RELATED"/>
    <property type="match status" value="1"/>
</dbReference>
<evidence type="ECO:0000259" key="3">
    <source>
        <dbReference type="PROSITE" id="PS51186"/>
    </source>
</evidence>
<evidence type="ECO:0000313" key="4">
    <source>
        <dbReference type="EMBL" id="QSX36193.1"/>
    </source>
</evidence>
<protein>
    <submittedName>
        <fullName evidence="4">GNAT family N-acetyltransferase</fullName>
    </submittedName>
</protein>
<dbReference type="InterPro" id="IPR016181">
    <property type="entry name" value="Acyl_CoA_acyltransferase"/>
</dbReference>
<dbReference type="Proteomes" id="UP000663207">
    <property type="component" value="Chromosome"/>
</dbReference>
<evidence type="ECO:0000313" key="5">
    <source>
        <dbReference type="Proteomes" id="UP000663207"/>
    </source>
</evidence>
<keyword evidence="1" id="KW-0808">Transferase</keyword>
<accession>A0ABX7QZF2</accession>
<dbReference type="InterPro" id="IPR050832">
    <property type="entry name" value="Bact_Acetyltransf"/>
</dbReference>
<keyword evidence="2" id="KW-0012">Acyltransferase</keyword>
<keyword evidence="5" id="KW-1185">Reference proteome</keyword>
<proteinExistence type="predicted"/>
<gene>
    <name evidence="4" type="ORF">JYB85_12730</name>
</gene>
<dbReference type="PANTHER" id="PTHR43877">
    <property type="entry name" value="AMINOALKYLPHOSPHONATE N-ACETYLTRANSFERASE-RELATED-RELATED"/>
    <property type="match status" value="1"/>
</dbReference>
<dbReference type="RefSeq" id="WP_207379603.1">
    <property type="nucleotide sequence ID" value="NZ_CP071502.1"/>
</dbReference>
<dbReference type="SUPFAM" id="SSF55729">
    <property type="entry name" value="Acyl-CoA N-acyltransferases (Nat)"/>
    <property type="match status" value="1"/>
</dbReference>
<dbReference type="CDD" id="cd04301">
    <property type="entry name" value="NAT_SF"/>
    <property type="match status" value="1"/>
</dbReference>
<evidence type="ECO:0000256" key="1">
    <source>
        <dbReference type="ARBA" id="ARBA00022679"/>
    </source>
</evidence>
<evidence type="ECO:0000256" key="2">
    <source>
        <dbReference type="ARBA" id="ARBA00023315"/>
    </source>
</evidence>
<name>A0ABX7QZF2_9GAMM</name>
<organism evidence="4 5">
    <name type="scientific">Shewanella sedimentimangrovi</name>
    <dbReference type="NCBI Taxonomy" id="2814293"/>
    <lineage>
        <taxon>Bacteria</taxon>
        <taxon>Pseudomonadati</taxon>
        <taxon>Pseudomonadota</taxon>
        <taxon>Gammaproteobacteria</taxon>
        <taxon>Alteromonadales</taxon>
        <taxon>Shewanellaceae</taxon>
        <taxon>Shewanella</taxon>
    </lineage>
</organism>